<dbReference type="AlphaFoldDB" id="V8C7A7"/>
<comment type="subcellular location">
    <subcellularLocation>
        <location evidence="8">Cell membrane</location>
    </subcellularLocation>
</comment>
<dbReference type="InterPro" id="IPR007507">
    <property type="entry name" value="Glycos_transf_N"/>
</dbReference>
<dbReference type="GO" id="GO:0005886">
    <property type="term" value="C:plasma membrane"/>
    <property type="evidence" value="ECO:0007669"/>
    <property type="project" value="UniProtKB-SubCell"/>
</dbReference>
<evidence type="ECO:0000313" key="11">
    <source>
        <dbReference type="Proteomes" id="UP000018731"/>
    </source>
</evidence>
<dbReference type="GO" id="GO:0043842">
    <property type="term" value="F:Kdo transferase activity"/>
    <property type="evidence" value="ECO:0007669"/>
    <property type="project" value="UniProtKB-EC"/>
</dbReference>
<comment type="function">
    <text evidence="8">Involved in lipopolysaccharide (LPS) biosynthesis. Catalyzes the transfer of 3-deoxy-D-manno-octulosonate (Kdo) residue(s) from CMP-Kdo to lipid IV(A), the tetraacyldisaccharide-1,4'-bisphosphate precursor of lipid A.</text>
</comment>
<keyword evidence="8" id="KW-1003">Cell membrane</keyword>
<dbReference type="STRING" id="1357400.HMPREF2086_01716"/>
<comment type="similarity">
    <text evidence="8">Belongs to the glycosyltransferase group 1 family.</text>
</comment>
<organism evidence="10 11">
    <name type="scientific">Helicobacter macacae MIT 99-5501</name>
    <dbReference type="NCBI Taxonomy" id="1357400"/>
    <lineage>
        <taxon>Bacteria</taxon>
        <taxon>Pseudomonadati</taxon>
        <taxon>Campylobacterota</taxon>
        <taxon>Epsilonproteobacteria</taxon>
        <taxon>Campylobacterales</taxon>
        <taxon>Helicobacteraceae</taxon>
        <taxon>Helicobacter</taxon>
    </lineage>
</organism>
<evidence type="ECO:0000256" key="7">
    <source>
        <dbReference type="PIRSR" id="PIRSR639901-2"/>
    </source>
</evidence>
<name>V8C7A7_9HELI</name>
<dbReference type="PANTHER" id="PTHR42755:SF1">
    <property type="entry name" value="3-DEOXY-D-MANNO-OCTULOSONIC ACID TRANSFERASE, MITOCHONDRIAL-RELATED"/>
    <property type="match status" value="1"/>
</dbReference>
<feature type="site" description="Transition state stabilizer" evidence="7">
    <location>
        <position position="212"/>
    </location>
</feature>
<dbReference type="eggNOG" id="COG1519">
    <property type="taxonomic scope" value="Bacteria"/>
</dbReference>
<accession>V8C7A7</accession>
<dbReference type="GO" id="GO:0009245">
    <property type="term" value="P:lipid A biosynthetic process"/>
    <property type="evidence" value="ECO:0007669"/>
    <property type="project" value="TreeGrafter"/>
</dbReference>
<keyword evidence="11" id="KW-1185">Reference proteome</keyword>
<dbReference type="Gene3D" id="3.40.50.11720">
    <property type="entry name" value="3-Deoxy-D-manno-octulosonic-acid transferase, N-terminal domain"/>
    <property type="match status" value="1"/>
</dbReference>
<evidence type="ECO:0000256" key="6">
    <source>
        <dbReference type="ARBA" id="ARBA00049183"/>
    </source>
</evidence>
<feature type="domain" description="3-deoxy-D-manno-octulosonic-acid transferase N-terminal" evidence="9">
    <location>
        <begin position="73"/>
        <end position="213"/>
    </location>
</feature>
<evidence type="ECO:0000256" key="3">
    <source>
        <dbReference type="ARBA" id="ARBA00019077"/>
    </source>
</evidence>
<dbReference type="HOGENOM" id="CLU_036146_2_0_7"/>
<protein>
    <recommendedName>
        <fullName evidence="3 8">3-deoxy-D-manno-octulosonic acid transferase</fullName>
        <shortName evidence="8">Kdo transferase</shortName>
        <ecNumber evidence="2 8">2.4.99.12</ecNumber>
    </recommendedName>
    <alternativeName>
        <fullName evidence="5 8">Lipid IV(A) 3-deoxy-D-manno-octulosonic acid transferase</fullName>
    </alternativeName>
</protein>
<sequence length="408" mass="45966">MWLHACSYGEVKSLQFIMSHLLDTNQAQSKDFAQSKQKDSKDCAQPLPSLSNSMHLPHSQNSPHPPSPTISPHKNLQILLTTITHTGYTLAKETYAGYPNVRVEFLPFEIFLPFYAKRFFIDSSKISCLKLLCVFEAELWLGLFSLAKCLNSHTMLLNARISSRSYPRYKRFSFFYRHIFALVDSVFAQSDEDKSRLESLGAKNIQAIGNLKAYNPPTITKNYDKPKGTLFLAASTHNGEEELIIDAFLSAFGKERFGKKGDIFLAIIPRHPERFGEVAKLIESKNLAFSCLSQGCEKAFCERILLIDTLGELNNFYAIADISILGGSFAKEGGHNPLEPAHFQNVLISGEHIFNQKALFAMVQNAYIIKQDELESTLKNYKNLAKSYIDSTHSNLPQLLESIDKHLA</sequence>
<dbReference type="Proteomes" id="UP000018731">
    <property type="component" value="Unassembled WGS sequence"/>
</dbReference>
<comment type="catalytic activity">
    <reaction evidence="6 8">
        <text>lipid IVA (E. coli) + CMP-3-deoxy-beta-D-manno-octulosonate = alpha-Kdo-(2-&gt;6)-lipid IVA (E. coli) + CMP + H(+)</text>
        <dbReference type="Rhea" id="RHEA:28066"/>
        <dbReference type="ChEBI" id="CHEBI:15378"/>
        <dbReference type="ChEBI" id="CHEBI:58603"/>
        <dbReference type="ChEBI" id="CHEBI:60364"/>
        <dbReference type="ChEBI" id="CHEBI:60377"/>
        <dbReference type="ChEBI" id="CHEBI:85987"/>
        <dbReference type="EC" id="2.4.99.12"/>
    </reaction>
</comment>
<dbReference type="InterPro" id="IPR039901">
    <property type="entry name" value="Kdotransferase"/>
</dbReference>
<dbReference type="EMBL" id="AZJI01000007">
    <property type="protein sequence ID" value="ETD22915.1"/>
    <property type="molecule type" value="Genomic_DNA"/>
</dbReference>
<evidence type="ECO:0000256" key="8">
    <source>
        <dbReference type="RuleBase" id="RU365103"/>
    </source>
</evidence>
<dbReference type="InterPro" id="IPR038107">
    <property type="entry name" value="Glycos_transf_N_sf"/>
</dbReference>
<dbReference type="EC" id="2.4.99.12" evidence="2 8"/>
<keyword evidence="8" id="KW-0448">Lipopolysaccharide biosynthesis</keyword>
<dbReference type="PATRIC" id="fig|1357400.3.peg.2298"/>
<evidence type="ECO:0000256" key="4">
    <source>
        <dbReference type="ARBA" id="ARBA00022679"/>
    </source>
</evidence>
<proteinExistence type="inferred from homology"/>
<evidence type="ECO:0000256" key="1">
    <source>
        <dbReference type="ARBA" id="ARBA00004713"/>
    </source>
</evidence>
<feature type="site" description="Transition state stabilizer" evidence="7">
    <location>
        <position position="136"/>
    </location>
</feature>
<evidence type="ECO:0000259" key="9">
    <source>
        <dbReference type="Pfam" id="PF04413"/>
    </source>
</evidence>
<dbReference type="GO" id="GO:0009244">
    <property type="term" value="P:lipopolysaccharide core region biosynthetic process"/>
    <property type="evidence" value="ECO:0007669"/>
    <property type="project" value="UniProtKB-UniRule"/>
</dbReference>
<comment type="pathway">
    <text evidence="1 8">Bacterial outer membrane biogenesis; LPS core biosynthesis.</text>
</comment>
<evidence type="ECO:0000256" key="5">
    <source>
        <dbReference type="ARBA" id="ARBA00031445"/>
    </source>
</evidence>
<dbReference type="PANTHER" id="PTHR42755">
    <property type="entry name" value="3-DEOXY-MANNO-OCTULOSONATE CYTIDYLYLTRANSFERASE"/>
    <property type="match status" value="1"/>
</dbReference>
<dbReference type="Gene3D" id="3.40.50.2000">
    <property type="entry name" value="Glycogen Phosphorylase B"/>
    <property type="match status" value="1"/>
</dbReference>
<comment type="caution">
    <text evidence="10">The sequence shown here is derived from an EMBL/GenBank/DDBJ whole genome shotgun (WGS) entry which is preliminary data.</text>
</comment>
<evidence type="ECO:0000256" key="2">
    <source>
        <dbReference type="ARBA" id="ARBA00012621"/>
    </source>
</evidence>
<reference evidence="10 11" key="1">
    <citation type="journal article" date="2014" name="Genome Announc.">
        <title>Draft genome sequences of six enterohepatic helicobacter species isolated from humans and one from rhesus macaques.</title>
        <authorList>
            <person name="Shen Z."/>
            <person name="Sheh A."/>
            <person name="Young S.K."/>
            <person name="Abouelliel A."/>
            <person name="Ward D.V."/>
            <person name="Earl A.M."/>
            <person name="Fox J.G."/>
        </authorList>
    </citation>
    <scope>NUCLEOTIDE SEQUENCE [LARGE SCALE GENOMIC DNA]</scope>
    <source>
        <strain evidence="10 11">MIT 99-5501</strain>
    </source>
</reference>
<gene>
    <name evidence="10" type="ORF">HMPREF2086_01716</name>
</gene>
<dbReference type="Pfam" id="PF04413">
    <property type="entry name" value="Glycos_transf_N"/>
    <property type="match status" value="1"/>
</dbReference>
<keyword evidence="8" id="KW-0472">Membrane</keyword>
<dbReference type="UniPathway" id="UPA00958"/>
<evidence type="ECO:0000313" key="10">
    <source>
        <dbReference type="EMBL" id="ETD22915.1"/>
    </source>
</evidence>
<keyword evidence="4 8" id="KW-0808">Transferase</keyword>